<dbReference type="InterPro" id="IPR036388">
    <property type="entry name" value="WH-like_DNA-bd_sf"/>
</dbReference>
<reference evidence="2" key="1">
    <citation type="journal article" date="2020" name="mSystems">
        <title>Genome- and Community-Level Interaction Insights into Carbon Utilization and Element Cycling Functions of Hydrothermarchaeota in Hydrothermal Sediment.</title>
        <authorList>
            <person name="Zhou Z."/>
            <person name="Liu Y."/>
            <person name="Xu W."/>
            <person name="Pan J."/>
            <person name="Luo Z.H."/>
            <person name="Li M."/>
        </authorList>
    </citation>
    <scope>NUCLEOTIDE SEQUENCE [LARGE SCALE GENOMIC DNA]</scope>
    <source>
        <strain evidence="2">SpSt-721</strain>
    </source>
</reference>
<dbReference type="PANTHER" id="PTHR43252">
    <property type="entry name" value="TRANSCRIPTIONAL REGULATOR YQJI"/>
    <property type="match status" value="1"/>
</dbReference>
<dbReference type="PANTHER" id="PTHR43252:SF7">
    <property type="entry name" value="TRANSCRIPTIONAL REGULATOR YQJI"/>
    <property type="match status" value="1"/>
</dbReference>
<dbReference type="SUPFAM" id="SSF46785">
    <property type="entry name" value="Winged helix' DNA-binding domain"/>
    <property type="match status" value="1"/>
</dbReference>
<name>A0A7J3QEQ5_9CREN</name>
<sequence>MFRPTPREFELNTLLIILYILSKGPAHGYEIMKRIKEEFFFHKSPGILYPSLKKLLILGYIDAVAEGQRGKKLLKVYRITDEGIKFLSNHIDRVEHLKKISRGLKIFEDVGGYKIREAIFKLIEVLPYAKEDDVKMLSIVINDFVKSLENLRNTIMVRGG</sequence>
<organism evidence="2">
    <name type="scientific">Ignisphaera aggregans</name>
    <dbReference type="NCBI Taxonomy" id="334771"/>
    <lineage>
        <taxon>Archaea</taxon>
        <taxon>Thermoproteota</taxon>
        <taxon>Thermoprotei</taxon>
        <taxon>Desulfurococcales</taxon>
        <taxon>Desulfurococcaceae</taxon>
        <taxon>Ignisphaera</taxon>
    </lineage>
</organism>
<dbReference type="Pfam" id="PF03551">
    <property type="entry name" value="PadR"/>
    <property type="match status" value="1"/>
</dbReference>
<protein>
    <submittedName>
        <fullName evidence="2">PadR family transcriptional regulator</fullName>
    </submittedName>
</protein>
<accession>A0A7J3QEQ5</accession>
<comment type="caution">
    <text evidence="2">The sequence shown here is derived from an EMBL/GenBank/DDBJ whole genome shotgun (WGS) entry which is preliminary data.</text>
</comment>
<dbReference type="InterPro" id="IPR036390">
    <property type="entry name" value="WH_DNA-bd_sf"/>
</dbReference>
<dbReference type="InterPro" id="IPR005149">
    <property type="entry name" value="Tscrpt_reg_PadR_N"/>
</dbReference>
<dbReference type="EMBL" id="DTET01000112">
    <property type="protein sequence ID" value="HGV66614.1"/>
    <property type="molecule type" value="Genomic_DNA"/>
</dbReference>
<gene>
    <name evidence="2" type="ORF">ENV02_02205</name>
</gene>
<evidence type="ECO:0000259" key="1">
    <source>
        <dbReference type="Pfam" id="PF03551"/>
    </source>
</evidence>
<dbReference type="AlphaFoldDB" id="A0A7J3QEQ5"/>
<proteinExistence type="predicted"/>
<dbReference type="Gene3D" id="1.10.10.10">
    <property type="entry name" value="Winged helix-like DNA-binding domain superfamily/Winged helix DNA-binding domain"/>
    <property type="match status" value="1"/>
</dbReference>
<evidence type="ECO:0000313" key="2">
    <source>
        <dbReference type="EMBL" id="HGV66614.1"/>
    </source>
</evidence>
<feature type="domain" description="Transcription regulator PadR N-terminal" evidence="1">
    <location>
        <begin position="17"/>
        <end position="87"/>
    </location>
</feature>